<keyword evidence="20" id="KW-1185">Reference proteome</keyword>
<dbReference type="SMR" id="A0A0Q9WIF1"/>
<dbReference type="Gene3D" id="3.30.830.10">
    <property type="entry name" value="Metalloenzyme, LuxS/M16 peptidase-like"/>
    <property type="match status" value="4"/>
</dbReference>
<dbReference type="OrthoDB" id="952271at2759"/>
<evidence type="ECO:0000313" key="20">
    <source>
        <dbReference type="Proteomes" id="UP000008792"/>
    </source>
</evidence>
<dbReference type="FunFam" id="3.30.830.10:FF:000005">
    <property type="entry name" value="nardilysin isoform X1"/>
    <property type="match status" value="1"/>
</dbReference>
<feature type="region of interest" description="Disordered" evidence="14">
    <location>
        <begin position="989"/>
        <end position="1008"/>
    </location>
</feature>
<keyword evidence="4" id="KW-0479">Metal-binding</keyword>
<dbReference type="eggNOG" id="KOG0959">
    <property type="taxonomic scope" value="Eukaryota"/>
</dbReference>
<dbReference type="GO" id="GO:0005829">
    <property type="term" value="C:cytosol"/>
    <property type="evidence" value="ECO:0007669"/>
    <property type="project" value="TreeGrafter"/>
</dbReference>
<evidence type="ECO:0000256" key="3">
    <source>
        <dbReference type="ARBA" id="ARBA00022670"/>
    </source>
</evidence>
<dbReference type="FunCoup" id="A0A0Q9WIF1">
    <property type="interactions" value="1759"/>
</dbReference>
<dbReference type="FunFam" id="3.30.830.10:FF:000003">
    <property type="entry name" value="Insulin-degrading enzyme"/>
    <property type="match status" value="1"/>
</dbReference>
<keyword evidence="6" id="KW-0862">Zinc</keyword>
<comment type="similarity">
    <text evidence="2 13">Belongs to the peptidase M16 family.</text>
</comment>
<feature type="domain" description="Peptidase M16 N-terminal" evidence="15">
    <location>
        <begin position="98"/>
        <end position="234"/>
    </location>
</feature>
<protein>
    <recommendedName>
        <fullName evidence="10">Insulin-degrading enzyme</fullName>
        <ecNumber evidence="9">3.4.24.56</ecNumber>
    </recommendedName>
    <alternativeName>
        <fullName evidence="12">Insulin protease</fullName>
    </alternativeName>
    <alternativeName>
        <fullName evidence="11">Insulysin</fullName>
    </alternativeName>
</protein>
<evidence type="ECO:0000259" key="18">
    <source>
        <dbReference type="Pfam" id="PF22456"/>
    </source>
</evidence>
<dbReference type="GO" id="GO:0051603">
    <property type="term" value="P:proteolysis involved in protein catabolic process"/>
    <property type="evidence" value="ECO:0007669"/>
    <property type="project" value="TreeGrafter"/>
</dbReference>
<evidence type="ECO:0000256" key="4">
    <source>
        <dbReference type="ARBA" id="ARBA00022723"/>
    </source>
</evidence>
<dbReference type="PANTHER" id="PTHR43690:SF18">
    <property type="entry name" value="INSULIN-DEGRADING ENZYME-RELATED"/>
    <property type="match status" value="1"/>
</dbReference>
<evidence type="ECO:0000256" key="5">
    <source>
        <dbReference type="ARBA" id="ARBA00022801"/>
    </source>
</evidence>
<dbReference type="InterPro" id="IPR050626">
    <property type="entry name" value="Peptidase_M16"/>
</dbReference>
<dbReference type="EMBL" id="CH940647">
    <property type="protein sequence ID" value="KRF84652.1"/>
    <property type="molecule type" value="Genomic_DNA"/>
</dbReference>
<evidence type="ECO:0000259" key="15">
    <source>
        <dbReference type="Pfam" id="PF00675"/>
    </source>
</evidence>
<accession>A0A0Q9WIF1</accession>
<evidence type="ECO:0000259" key="16">
    <source>
        <dbReference type="Pfam" id="PF05193"/>
    </source>
</evidence>
<evidence type="ECO:0000256" key="7">
    <source>
        <dbReference type="ARBA" id="ARBA00023049"/>
    </source>
</evidence>
<dbReference type="InParanoid" id="A0A0Q9WIF1"/>
<dbReference type="EC" id="3.4.24.56" evidence="9"/>
<organism evidence="19 20">
    <name type="scientific">Drosophila virilis</name>
    <name type="common">Fruit fly</name>
    <dbReference type="NCBI Taxonomy" id="7244"/>
    <lineage>
        <taxon>Eukaryota</taxon>
        <taxon>Metazoa</taxon>
        <taxon>Ecdysozoa</taxon>
        <taxon>Arthropoda</taxon>
        <taxon>Hexapoda</taxon>
        <taxon>Insecta</taxon>
        <taxon>Pterygota</taxon>
        <taxon>Neoptera</taxon>
        <taxon>Endopterygota</taxon>
        <taxon>Diptera</taxon>
        <taxon>Brachycera</taxon>
        <taxon>Muscomorpha</taxon>
        <taxon>Ephydroidea</taxon>
        <taxon>Drosophilidae</taxon>
        <taxon>Drosophila</taxon>
    </lineage>
</organism>
<evidence type="ECO:0000256" key="2">
    <source>
        <dbReference type="ARBA" id="ARBA00007261"/>
    </source>
</evidence>
<dbReference type="GO" id="GO:0046872">
    <property type="term" value="F:metal ion binding"/>
    <property type="evidence" value="ECO:0007669"/>
    <property type="project" value="UniProtKB-KW"/>
</dbReference>
<dbReference type="InterPro" id="IPR011765">
    <property type="entry name" value="Pept_M16_N"/>
</dbReference>
<evidence type="ECO:0000256" key="14">
    <source>
        <dbReference type="SAM" id="MobiDB-lite"/>
    </source>
</evidence>
<evidence type="ECO:0000256" key="13">
    <source>
        <dbReference type="RuleBase" id="RU004447"/>
    </source>
</evidence>
<dbReference type="Pfam" id="PF22456">
    <property type="entry name" value="PqqF-like_C_4"/>
    <property type="match status" value="1"/>
</dbReference>
<evidence type="ECO:0000313" key="19">
    <source>
        <dbReference type="EMBL" id="KRF84652.1"/>
    </source>
</evidence>
<dbReference type="SUPFAM" id="SSF63411">
    <property type="entry name" value="LuxS/MPP-like metallohydrolase"/>
    <property type="match status" value="4"/>
</dbReference>
<evidence type="ECO:0000256" key="6">
    <source>
        <dbReference type="ARBA" id="ARBA00022833"/>
    </source>
</evidence>
<feature type="domain" description="Coenzyme PQQ synthesis protein F-like C-terminal lobe" evidence="18">
    <location>
        <begin position="835"/>
        <end position="928"/>
    </location>
</feature>
<keyword evidence="3" id="KW-0645">Protease</keyword>
<evidence type="ECO:0000256" key="10">
    <source>
        <dbReference type="ARBA" id="ARBA00070422"/>
    </source>
</evidence>
<dbReference type="Proteomes" id="UP000008792">
    <property type="component" value="Unassembled WGS sequence"/>
</dbReference>
<dbReference type="GO" id="GO:0005739">
    <property type="term" value="C:mitochondrion"/>
    <property type="evidence" value="ECO:0007669"/>
    <property type="project" value="TreeGrafter"/>
</dbReference>
<dbReference type="PANTHER" id="PTHR43690">
    <property type="entry name" value="NARDILYSIN"/>
    <property type="match status" value="1"/>
</dbReference>
<dbReference type="Pfam" id="PF00675">
    <property type="entry name" value="Peptidase_M16"/>
    <property type="match status" value="1"/>
</dbReference>
<dbReference type="FunFam" id="3.30.830.10:FF:000004">
    <property type="entry name" value="Putative insulin-degrading enzyme"/>
    <property type="match status" value="1"/>
</dbReference>
<comment type="cofactor">
    <cofactor evidence="1">
        <name>Zn(2+)</name>
        <dbReference type="ChEBI" id="CHEBI:29105"/>
    </cofactor>
</comment>
<dbReference type="Pfam" id="PF05193">
    <property type="entry name" value="Peptidase_M16_C"/>
    <property type="match status" value="1"/>
</dbReference>
<comment type="catalytic activity">
    <reaction evidence="8">
        <text>Degradation of insulin, glucagon and other polypeptides. No action on proteins.</text>
        <dbReference type="EC" id="3.4.24.56"/>
    </reaction>
</comment>
<sequence>MFVPRTCLTFSSRKSIFAEVITAVLHRHRGNCINNSSGYRTLSNTSSRKMTLTETATHQKAQPKKLDQLEPIMRINNIEKSQQDTRDYRGLQLENGLKVLLISDPTTDVSAAALSVQVGHMSDPENLPGLAHFCEHMLFLGTEKYPHENGYTTYLSQSGGSSNAATYPLMTKYHFHVAPDKLDGALDRFAQFFIAPLFTPSATEREINAVNSEHEKNLSSDLWRIKQVHRHLAKSDHAYSKFGSGNKATLSEIPKSKGIDVREELLKFHKYWYSANIMCLAVIGKESLDQLESMVMEKFSEIENKNVKVPEWPRHPYGEEQYGQKLMIVPIKDIRSLTISFTTDDLTQYYKSGPDNYLTHLIGHEGKGSILSELRRLGWCNDLMAGHQNTQNGFGFFEIVVDLTQEGLEHVDDIVNIIFQYLCMLRKEGPKKWIFDECVKLNEMRFRFKEKEQPENLVTHAVSSMQIFPLEEVLIAPYMSNEWRPELVCKLLDELVPSKSRISLVSQSFEQSTNQTEPYYKTKYGLECIPQKTICAWESCEVNENLKLALPNSFIPSNFEIADVPSDAPKHPIIILDTPILRVWHKQDNQFNKPKACMTFDMSNPIAYLDPLNCNLNHMMVMLLKDQLNEYLYDAELASLKLSVTTKPGGIDFTIRGFNDKQVVLLEKLLDHLFDFSIDEMRFDILKEEYIRSLKNFKAEQPYQHSIYYLALLLTENAWANVELLDAMELVSYDRVLNFAKEFFQRLHTECFIFGNVTKQQATDIAGRVNKRLEETNATKLPILARQMLKKREYKLVPGDSYLFEKENEYHKSSCTQLYMQCGAQTDLTNIMVNLVSQVLSEPCYDCLRTKEQLGYIVFSGVRKVNGANGIRIIVQSAKHPAFVEDRIENFLQTYLQTIEDMPLDEFARHKEALIVKKLEKPKTIFQQFSLFYGEIAMQTYHFEREEAEVAILRKITKADFVDYFKKFIAKDGEERRVLSVHIVSTLKDPNAPSTEEDDESPVTSSERHTTINDIVAFKSCKELYPIAMPFLDIKAKGARSKL</sequence>
<evidence type="ECO:0000256" key="12">
    <source>
        <dbReference type="ARBA" id="ARBA00080349"/>
    </source>
</evidence>
<keyword evidence="5 19" id="KW-0378">Hydrolase</keyword>
<name>A0A0Q9WIF1_DROVI</name>
<dbReference type="STRING" id="7244.A0A0Q9WIF1"/>
<feature type="domain" description="Peptidase M16 middle/third" evidence="17">
    <location>
        <begin position="446"/>
        <end position="727"/>
    </location>
</feature>
<gene>
    <name evidence="19" type="primary">Dvir\GJ11843</name>
    <name evidence="19" type="ORF">Dvir_GJ11843</name>
</gene>
<evidence type="ECO:0000256" key="1">
    <source>
        <dbReference type="ARBA" id="ARBA00001947"/>
    </source>
</evidence>
<keyword evidence="7" id="KW-0482">Metalloprotease</keyword>
<dbReference type="InterPro" id="IPR011249">
    <property type="entry name" value="Metalloenz_LuxS/M16"/>
</dbReference>
<dbReference type="AlphaFoldDB" id="A0A0Q9WIF1"/>
<reference evidence="19 20" key="1">
    <citation type="journal article" date="2007" name="Nature">
        <title>Evolution of genes and genomes on the Drosophila phylogeny.</title>
        <authorList>
            <consortium name="Drosophila 12 Genomes Consortium"/>
            <person name="Clark A.G."/>
            <person name="Eisen M.B."/>
            <person name="Smith D.R."/>
            <person name="Bergman C.M."/>
            <person name="Oliver B."/>
            <person name="Markow T.A."/>
            <person name="Kaufman T.C."/>
            <person name="Kellis M."/>
            <person name="Gelbart W."/>
            <person name="Iyer V.N."/>
            <person name="Pollard D.A."/>
            <person name="Sackton T.B."/>
            <person name="Larracuente A.M."/>
            <person name="Singh N.D."/>
            <person name="Abad J.P."/>
            <person name="Abt D.N."/>
            <person name="Adryan B."/>
            <person name="Aguade M."/>
            <person name="Akashi H."/>
            <person name="Anderson W.W."/>
            <person name="Aquadro C.F."/>
            <person name="Ardell D.H."/>
            <person name="Arguello R."/>
            <person name="Artieri C.G."/>
            <person name="Barbash D.A."/>
            <person name="Barker D."/>
            <person name="Barsanti P."/>
            <person name="Batterham P."/>
            <person name="Batzoglou S."/>
            <person name="Begun D."/>
            <person name="Bhutkar A."/>
            <person name="Blanco E."/>
            <person name="Bosak S.A."/>
            <person name="Bradley R.K."/>
            <person name="Brand A.D."/>
            <person name="Brent M.R."/>
            <person name="Brooks A.N."/>
            <person name="Brown R.H."/>
            <person name="Butlin R.K."/>
            <person name="Caggese C."/>
            <person name="Calvi B.R."/>
            <person name="Bernardo de Carvalho A."/>
            <person name="Caspi A."/>
            <person name="Castrezana S."/>
            <person name="Celniker S.E."/>
            <person name="Chang J.L."/>
            <person name="Chapple C."/>
            <person name="Chatterji S."/>
            <person name="Chinwalla A."/>
            <person name="Civetta A."/>
            <person name="Clifton S.W."/>
            <person name="Comeron J.M."/>
            <person name="Costello J.C."/>
            <person name="Coyne J.A."/>
            <person name="Daub J."/>
            <person name="David R.G."/>
            <person name="Delcher A.L."/>
            <person name="Delehaunty K."/>
            <person name="Do C.B."/>
            <person name="Ebling H."/>
            <person name="Edwards K."/>
            <person name="Eickbush T."/>
            <person name="Evans J.D."/>
            <person name="Filipski A."/>
            <person name="Findeiss S."/>
            <person name="Freyhult E."/>
            <person name="Fulton L."/>
            <person name="Fulton R."/>
            <person name="Garcia A.C."/>
            <person name="Gardiner A."/>
            <person name="Garfield D.A."/>
            <person name="Garvin B.E."/>
            <person name="Gibson G."/>
            <person name="Gilbert D."/>
            <person name="Gnerre S."/>
            <person name="Godfrey J."/>
            <person name="Good R."/>
            <person name="Gotea V."/>
            <person name="Gravely B."/>
            <person name="Greenberg A.J."/>
            <person name="Griffiths-Jones S."/>
            <person name="Gross S."/>
            <person name="Guigo R."/>
            <person name="Gustafson E.A."/>
            <person name="Haerty W."/>
            <person name="Hahn M.W."/>
            <person name="Halligan D.L."/>
            <person name="Halpern A.L."/>
            <person name="Halter G.M."/>
            <person name="Han M.V."/>
            <person name="Heger A."/>
            <person name="Hillier L."/>
            <person name="Hinrichs A.S."/>
            <person name="Holmes I."/>
            <person name="Hoskins R.A."/>
            <person name="Hubisz M.J."/>
            <person name="Hultmark D."/>
            <person name="Huntley M.A."/>
            <person name="Jaffe D.B."/>
            <person name="Jagadeeshan S."/>
            <person name="Jeck W.R."/>
            <person name="Johnson J."/>
            <person name="Jones C.D."/>
            <person name="Jordan W.C."/>
            <person name="Karpen G.H."/>
            <person name="Kataoka E."/>
            <person name="Keightley P.D."/>
            <person name="Kheradpour P."/>
            <person name="Kirkness E.F."/>
            <person name="Koerich L.B."/>
            <person name="Kristiansen K."/>
            <person name="Kudrna D."/>
            <person name="Kulathinal R.J."/>
            <person name="Kumar S."/>
            <person name="Kwok R."/>
            <person name="Lander E."/>
            <person name="Langley C.H."/>
            <person name="Lapoint R."/>
            <person name="Lazzaro B.P."/>
            <person name="Lee S.J."/>
            <person name="Levesque L."/>
            <person name="Li R."/>
            <person name="Lin C.F."/>
            <person name="Lin M.F."/>
            <person name="Lindblad-Toh K."/>
            <person name="Llopart A."/>
            <person name="Long M."/>
            <person name="Low L."/>
            <person name="Lozovsky E."/>
            <person name="Lu J."/>
            <person name="Luo M."/>
            <person name="Machado C.A."/>
            <person name="Makalowski W."/>
            <person name="Marzo M."/>
            <person name="Matsuda M."/>
            <person name="Matzkin L."/>
            <person name="McAllister B."/>
            <person name="McBride C.S."/>
            <person name="McKernan B."/>
            <person name="McKernan K."/>
            <person name="Mendez-Lago M."/>
            <person name="Minx P."/>
            <person name="Mollenhauer M.U."/>
            <person name="Montooth K."/>
            <person name="Mount S.M."/>
            <person name="Mu X."/>
            <person name="Myers E."/>
            <person name="Negre B."/>
            <person name="Newfeld S."/>
            <person name="Nielsen R."/>
            <person name="Noor M.A."/>
            <person name="O'Grady P."/>
            <person name="Pachter L."/>
            <person name="Papaceit M."/>
            <person name="Parisi M.J."/>
            <person name="Parisi M."/>
            <person name="Parts L."/>
            <person name="Pedersen J.S."/>
            <person name="Pesole G."/>
            <person name="Phillippy A.M."/>
            <person name="Ponting C.P."/>
            <person name="Pop M."/>
            <person name="Porcelli D."/>
            <person name="Powell J.R."/>
            <person name="Prohaska S."/>
            <person name="Pruitt K."/>
            <person name="Puig M."/>
            <person name="Quesneville H."/>
            <person name="Ram K.R."/>
            <person name="Rand D."/>
            <person name="Rasmussen M.D."/>
            <person name="Reed L.K."/>
            <person name="Reenan R."/>
            <person name="Reily A."/>
            <person name="Remington K.A."/>
            <person name="Rieger T.T."/>
            <person name="Ritchie M.G."/>
            <person name="Robin C."/>
            <person name="Rogers Y.H."/>
            <person name="Rohde C."/>
            <person name="Rozas J."/>
            <person name="Rubenfield M.J."/>
            <person name="Ruiz A."/>
            <person name="Russo S."/>
            <person name="Salzberg S.L."/>
            <person name="Sanchez-Gracia A."/>
            <person name="Saranga D.J."/>
            <person name="Sato H."/>
            <person name="Schaeffer S.W."/>
            <person name="Schatz M.C."/>
            <person name="Schlenke T."/>
            <person name="Schwartz R."/>
            <person name="Segarra C."/>
            <person name="Singh R.S."/>
            <person name="Sirot L."/>
            <person name="Sirota M."/>
            <person name="Sisneros N.B."/>
            <person name="Smith C.D."/>
            <person name="Smith T.F."/>
            <person name="Spieth J."/>
            <person name="Stage D.E."/>
            <person name="Stark A."/>
            <person name="Stephan W."/>
            <person name="Strausberg R.L."/>
            <person name="Strempel S."/>
            <person name="Sturgill D."/>
            <person name="Sutton G."/>
            <person name="Sutton G.G."/>
            <person name="Tao W."/>
            <person name="Teichmann S."/>
            <person name="Tobari Y.N."/>
            <person name="Tomimura Y."/>
            <person name="Tsolas J.M."/>
            <person name="Valente V.L."/>
            <person name="Venter E."/>
            <person name="Venter J.C."/>
            <person name="Vicario S."/>
            <person name="Vieira F.G."/>
            <person name="Vilella A.J."/>
            <person name="Villasante A."/>
            <person name="Walenz B."/>
            <person name="Wang J."/>
            <person name="Wasserman M."/>
            <person name="Watts T."/>
            <person name="Wilson D."/>
            <person name="Wilson R.K."/>
            <person name="Wing R.A."/>
            <person name="Wolfner M.F."/>
            <person name="Wong A."/>
            <person name="Wong G.K."/>
            <person name="Wu C.I."/>
            <person name="Wu G."/>
            <person name="Yamamoto D."/>
            <person name="Yang H.P."/>
            <person name="Yang S.P."/>
            <person name="Yorke J.A."/>
            <person name="Yoshida K."/>
            <person name="Zdobnov E."/>
            <person name="Zhang P."/>
            <person name="Zhang Y."/>
            <person name="Zimin A.V."/>
            <person name="Baldwin J."/>
            <person name="Abdouelleil A."/>
            <person name="Abdulkadir J."/>
            <person name="Abebe A."/>
            <person name="Abera B."/>
            <person name="Abreu J."/>
            <person name="Acer S.C."/>
            <person name="Aftuck L."/>
            <person name="Alexander A."/>
            <person name="An P."/>
            <person name="Anderson E."/>
            <person name="Anderson S."/>
            <person name="Arachi H."/>
            <person name="Azer M."/>
            <person name="Bachantsang P."/>
            <person name="Barry A."/>
            <person name="Bayul T."/>
            <person name="Berlin A."/>
            <person name="Bessette D."/>
            <person name="Bloom T."/>
            <person name="Blye J."/>
            <person name="Boguslavskiy L."/>
            <person name="Bonnet C."/>
            <person name="Boukhgalter B."/>
            <person name="Bourzgui I."/>
            <person name="Brown A."/>
            <person name="Cahill P."/>
            <person name="Channer S."/>
            <person name="Cheshatsang Y."/>
            <person name="Chuda L."/>
            <person name="Citroen M."/>
            <person name="Collymore A."/>
            <person name="Cooke P."/>
            <person name="Costello M."/>
            <person name="D'Aco K."/>
            <person name="Daza R."/>
            <person name="De Haan G."/>
            <person name="DeGray S."/>
            <person name="DeMaso C."/>
            <person name="Dhargay N."/>
            <person name="Dooley K."/>
            <person name="Dooley E."/>
            <person name="Doricent M."/>
            <person name="Dorje P."/>
            <person name="Dorjee K."/>
            <person name="Dupes A."/>
            <person name="Elong R."/>
            <person name="Falk J."/>
            <person name="Farina A."/>
            <person name="Faro S."/>
            <person name="Ferguson D."/>
            <person name="Fisher S."/>
            <person name="Foley C.D."/>
            <person name="Franke A."/>
            <person name="Friedrich D."/>
            <person name="Gadbois L."/>
            <person name="Gearin G."/>
            <person name="Gearin C.R."/>
            <person name="Giannoukos G."/>
            <person name="Goode T."/>
            <person name="Graham J."/>
            <person name="Grandbois E."/>
            <person name="Grewal S."/>
            <person name="Gyaltsen K."/>
            <person name="Hafez N."/>
            <person name="Hagos B."/>
            <person name="Hall J."/>
            <person name="Henson C."/>
            <person name="Hollinger A."/>
            <person name="Honan T."/>
            <person name="Huard M.D."/>
            <person name="Hughes L."/>
            <person name="Hurhula B."/>
            <person name="Husby M.E."/>
            <person name="Kamat A."/>
            <person name="Kanga B."/>
            <person name="Kashin S."/>
            <person name="Khazanovich D."/>
            <person name="Kisner P."/>
            <person name="Lance K."/>
            <person name="Lara M."/>
            <person name="Lee W."/>
            <person name="Lennon N."/>
            <person name="Letendre F."/>
            <person name="LeVine R."/>
            <person name="Lipovsky A."/>
            <person name="Liu X."/>
            <person name="Liu J."/>
            <person name="Liu S."/>
            <person name="Lokyitsang T."/>
            <person name="Lokyitsang Y."/>
            <person name="Lubonja R."/>
            <person name="Lui A."/>
            <person name="MacDonald P."/>
            <person name="Magnisalis V."/>
            <person name="Maru K."/>
            <person name="Matthews C."/>
            <person name="McCusker W."/>
            <person name="McDonough S."/>
            <person name="Mehta T."/>
            <person name="Meldrim J."/>
            <person name="Meneus L."/>
            <person name="Mihai O."/>
            <person name="Mihalev A."/>
            <person name="Mihova T."/>
            <person name="Mittelman R."/>
            <person name="Mlenga V."/>
            <person name="Montmayeur A."/>
            <person name="Mulrain L."/>
            <person name="Navidi A."/>
            <person name="Naylor J."/>
            <person name="Negash T."/>
            <person name="Nguyen T."/>
            <person name="Nguyen N."/>
            <person name="Nicol R."/>
            <person name="Norbu C."/>
            <person name="Norbu N."/>
            <person name="Novod N."/>
            <person name="O'Neill B."/>
            <person name="Osman S."/>
            <person name="Markiewicz E."/>
            <person name="Oyono O.L."/>
            <person name="Patti C."/>
            <person name="Phunkhang P."/>
            <person name="Pierre F."/>
            <person name="Priest M."/>
            <person name="Raghuraman S."/>
            <person name="Rege F."/>
            <person name="Reyes R."/>
            <person name="Rise C."/>
            <person name="Rogov P."/>
            <person name="Ross K."/>
            <person name="Ryan E."/>
            <person name="Settipalli S."/>
            <person name="Shea T."/>
            <person name="Sherpa N."/>
            <person name="Shi L."/>
            <person name="Shih D."/>
            <person name="Sparrow T."/>
            <person name="Spaulding J."/>
            <person name="Stalker J."/>
            <person name="Stange-Thomann N."/>
            <person name="Stavropoulos S."/>
            <person name="Stone C."/>
            <person name="Strader C."/>
            <person name="Tesfaye S."/>
            <person name="Thomson T."/>
            <person name="Thoulutsang Y."/>
            <person name="Thoulutsang D."/>
            <person name="Topham K."/>
            <person name="Topping I."/>
            <person name="Tsamla T."/>
            <person name="Vassiliev H."/>
            <person name="Vo A."/>
            <person name="Wangchuk T."/>
            <person name="Wangdi T."/>
            <person name="Weiand M."/>
            <person name="Wilkinson J."/>
            <person name="Wilson A."/>
            <person name="Yadav S."/>
            <person name="Young G."/>
            <person name="Yu Q."/>
            <person name="Zembek L."/>
            <person name="Zhong D."/>
            <person name="Zimmer A."/>
            <person name="Zwirko Z."/>
            <person name="Jaffe D.B."/>
            <person name="Alvarez P."/>
            <person name="Brockman W."/>
            <person name="Butler J."/>
            <person name="Chin C."/>
            <person name="Gnerre S."/>
            <person name="Grabherr M."/>
            <person name="Kleber M."/>
            <person name="Mauceli E."/>
            <person name="MacCallum I."/>
        </authorList>
    </citation>
    <scope>NUCLEOTIDE SEQUENCE [LARGE SCALE GENOMIC DNA]</scope>
    <source>
        <strain evidence="20">Tucson 15010-1051.87</strain>
    </source>
</reference>
<dbReference type="PROSITE" id="PS00143">
    <property type="entry name" value="INSULINASE"/>
    <property type="match status" value="1"/>
</dbReference>
<evidence type="ECO:0000256" key="11">
    <source>
        <dbReference type="ARBA" id="ARBA00074992"/>
    </source>
</evidence>
<evidence type="ECO:0000259" key="17">
    <source>
        <dbReference type="Pfam" id="PF16187"/>
    </source>
</evidence>
<proteinExistence type="inferred from homology"/>
<dbReference type="GO" id="GO:0004222">
    <property type="term" value="F:metalloendopeptidase activity"/>
    <property type="evidence" value="ECO:0007669"/>
    <property type="project" value="UniProtKB-EC"/>
</dbReference>
<dbReference type="InterPro" id="IPR001431">
    <property type="entry name" value="Pept_M16_Zn_BS"/>
</dbReference>
<dbReference type="InterPro" id="IPR032632">
    <property type="entry name" value="Peptidase_M16_M"/>
</dbReference>
<evidence type="ECO:0000256" key="9">
    <source>
        <dbReference type="ARBA" id="ARBA00066874"/>
    </source>
</evidence>
<evidence type="ECO:0000256" key="8">
    <source>
        <dbReference type="ARBA" id="ARBA00052248"/>
    </source>
</evidence>
<feature type="domain" description="Peptidase M16 C-terminal" evidence="16">
    <location>
        <begin position="262"/>
        <end position="440"/>
    </location>
</feature>
<dbReference type="GO" id="GO:0043171">
    <property type="term" value="P:peptide catabolic process"/>
    <property type="evidence" value="ECO:0007669"/>
    <property type="project" value="TreeGrafter"/>
</dbReference>
<dbReference type="Pfam" id="PF16187">
    <property type="entry name" value="Peptidase_M16_M"/>
    <property type="match status" value="1"/>
</dbReference>
<dbReference type="InterPro" id="IPR007863">
    <property type="entry name" value="Peptidase_M16_C"/>
</dbReference>
<dbReference type="FunFam" id="3.30.830.10:FF:000030">
    <property type="entry name" value="Insulin-degrading enzyme"/>
    <property type="match status" value="1"/>
</dbReference>
<dbReference type="InterPro" id="IPR054734">
    <property type="entry name" value="PqqF-like_C_4"/>
</dbReference>